<gene>
    <name evidence="9" type="ORF">IZ6_21360</name>
</gene>
<proteinExistence type="inferred from homology"/>
<keyword evidence="7 8" id="KW-0472">Membrane</keyword>
<keyword evidence="3" id="KW-0813">Transport</keyword>
<organism evidence="9 10">
    <name type="scientific">Terrihabitans soli</name>
    <dbReference type="NCBI Taxonomy" id="708113"/>
    <lineage>
        <taxon>Bacteria</taxon>
        <taxon>Pseudomonadati</taxon>
        <taxon>Pseudomonadota</taxon>
        <taxon>Alphaproteobacteria</taxon>
        <taxon>Hyphomicrobiales</taxon>
        <taxon>Terrihabitans</taxon>
    </lineage>
</organism>
<dbReference type="RefSeq" id="WP_222875049.1">
    <property type="nucleotide sequence ID" value="NZ_AP023361.1"/>
</dbReference>
<dbReference type="EMBL" id="AP023361">
    <property type="protein sequence ID" value="BCJ91401.1"/>
    <property type="molecule type" value="Genomic_DNA"/>
</dbReference>
<dbReference type="GO" id="GO:1903785">
    <property type="term" value="P:L-valine transmembrane transport"/>
    <property type="evidence" value="ECO:0007669"/>
    <property type="project" value="TreeGrafter"/>
</dbReference>
<evidence type="ECO:0000256" key="6">
    <source>
        <dbReference type="ARBA" id="ARBA00022989"/>
    </source>
</evidence>
<feature type="transmembrane region" description="Helical" evidence="8">
    <location>
        <begin position="71"/>
        <end position="92"/>
    </location>
</feature>
<feature type="transmembrane region" description="Helical" evidence="8">
    <location>
        <begin position="163"/>
        <end position="181"/>
    </location>
</feature>
<keyword evidence="10" id="KW-1185">Reference proteome</keyword>
<evidence type="ECO:0000313" key="9">
    <source>
        <dbReference type="EMBL" id="BCJ91401.1"/>
    </source>
</evidence>
<keyword evidence="5 8" id="KW-0812">Transmembrane</keyword>
<reference evidence="9 10" key="1">
    <citation type="submission" date="2020-08" db="EMBL/GenBank/DDBJ databases">
        <title>Genome sequence of Rhizobiales bacterium strain IZ6.</title>
        <authorList>
            <person name="Nakai R."/>
            <person name="Naganuma T."/>
        </authorList>
    </citation>
    <scope>NUCLEOTIDE SEQUENCE [LARGE SCALE GENOMIC DNA]</scope>
    <source>
        <strain evidence="9 10">IZ6</strain>
    </source>
</reference>
<evidence type="ECO:0000256" key="7">
    <source>
        <dbReference type="ARBA" id="ARBA00023136"/>
    </source>
</evidence>
<feature type="transmembrane region" description="Helical" evidence="8">
    <location>
        <begin position="12"/>
        <end position="34"/>
    </location>
</feature>
<feature type="transmembrane region" description="Helical" evidence="8">
    <location>
        <begin position="188"/>
        <end position="204"/>
    </location>
</feature>
<feature type="transmembrane region" description="Helical" evidence="8">
    <location>
        <begin position="129"/>
        <end position="157"/>
    </location>
</feature>
<comment type="subcellular location">
    <subcellularLocation>
        <location evidence="1">Cell membrane</location>
        <topology evidence="1">Multi-pass membrane protein</topology>
    </subcellularLocation>
</comment>
<feature type="transmembrane region" description="Helical" evidence="8">
    <location>
        <begin position="210"/>
        <end position="231"/>
    </location>
</feature>
<keyword evidence="4" id="KW-1003">Cell membrane</keyword>
<sequence>MRADPKSEFRAGILLIFPALVAVIPFALILGAAAAQKGLSPFETGLMSALVFAGGSQFVAVDLWSFPAPWLALGFAALLVNLRYVLMSASIARKLKSFPIAGRALFIFFLADETWAMTEKRAAETPLTLWFLLGLVPVFYLNWVVFTIVGAVVGSAFQNPERLGFDFAFTAIFIGLALGFWQGPRTGFFIAASAAASALTYLFVDGPWYVMAGAIAGIIVAAIFPSAPLPLKEKADAQAARAEGGSVE</sequence>
<dbReference type="GO" id="GO:0005886">
    <property type="term" value="C:plasma membrane"/>
    <property type="evidence" value="ECO:0007669"/>
    <property type="project" value="UniProtKB-SubCell"/>
</dbReference>
<evidence type="ECO:0000256" key="1">
    <source>
        <dbReference type="ARBA" id="ARBA00004651"/>
    </source>
</evidence>
<dbReference type="Proteomes" id="UP000515317">
    <property type="component" value="Chromosome"/>
</dbReference>
<keyword evidence="6 8" id="KW-1133">Transmembrane helix</keyword>
<dbReference type="PANTHER" id="PTHR34979">
    <property type="entry name" value="INNER MEMBRANE PROTEIN YGAZ"/>
    <property type="match status" value="1"/>
</dbReference>
<evidence type="ECO:0000256" key="8">
    <source>
        <dbReference type="SAM" id="Phobius"/>
    </source>
</evidence>
<evidence type="ECO:0000256" key="2">
    <source>
        <dbReference type="ARBA" id="ARBA00010735"/>
    </source>
</evidence>
<comment type="similarity">
    <text evidence="2">Belongs to the AzlC family.</text>
</comment>
<evidence type="ECO:0000256" key="4">
    <source>
        <dbReference type="ARBA" id="ARBA00022475"/>
    </source>
</evidence>
<protein>
    <submittedName>
        <fullName evidence="9">Branched-chain amino acid ABC transporter permease</fullName>
    </submittedName>
</protein>
<dbReference type="PANTHER" id="PTHR34979:SF1">
    <property type="entry name" value="INNER MEMBRANE PROTEIN YGAZ"/>
    <property type="match status" value="1"/>
</dbReference>
<evidence type="ECO:0000256" key="3">
    <source>
        <dbReference type="ARBA" id="ARBA00022448"/>
    </source>
</evidence>
<dbReference type="Pfam" id="PF03591">
    <property type="entry name" value="AzlC"/>
    <property type="match status" value="1"/>
</dbReference>
<evidence type="ECO:0000256" key="5">
    <source>
        <dbReference type="ARBA" id="ARBA00022692"/>
    </source>
</evidence>
<accession>A0A6S6QWH2</accession>
<dbReference type="KEGG" id="tso:IZ6_21360"/>
<dbReference type="AlphaFoldDB" id="A0A6S6QWH2"/>
<dbReference type="InterPro" id="IPR011606">
    <property type="entry name" value="Brnchd-chn_aa_trnsp_permease"/>
</dbReference>
<evidence type="ECO:0000313" key="10">
    <source>
        <dbReference type="Proteomes" id="UP000515317"/>
    </source>
</evidence>
<name>A0A6S6QWH2_9HYPH</name>